<evidence type="ECO:0000313" key="2">
    <source>
        <dbReference type="EMBL" id="AGL62573.1"/>
    </source>
</evidence>
<dbReference type="InterPro" id="IPR052179">
    <property type="entry name" value="DD-CPase-like"/>
</dbReference>
<dbReference type="OrthoDB" id="9792074at2"/>
<dbReference type="CDD" id="cd14852">
    <property type="entry name" value="LD-carboxypeptidase"/>
    <property type="match status" value="1"/>
</dbReference>
<dbReference type="Pfam" id="PF02557">
    <property type="entry name" value="VanY"/>
    <property type="match status" value="1"/>
</dbReference>
<dbReference type="PANTHER" id="PTHR34385:SF1">
    <property type="entry name" value="PEPTIDOGLYCAN L-ALANYL-D-GLUTAMATE ENDOPEPTIDASE CWLK"/>
    <property type="match status" value="1"/>
</dbReference>
<sequence length="221" mass="24862">MVSLPRATPIVALKEDYASDASVWRVVSKDYPLNNPHYTPTVSLATVATRSDKPREERSLRTDILPAVEALFAAAKNQGYDLMIGSGYRSYEQQAIYYNSYVAKNGQEVADTFSARPGRSEHQTGLTFDISYVDRSCYLDTCFGDTAAGKWLATHAAEYGFILRYPKDKISVTKYTYEPWHFRYVGKDLARALSQSELALDEAKPYLDAALSELKQRSQVK</sequence>
<dbReference type="KEGG" id="saal:L336_0871"/>
<reference evidence="2 3" key="1">
    <citation type="journal article" date="2013" name="Nat. Biotechnol.">
        <title>Genome sequences of rare, uncultured bacteria obtained by differential coverage binning of multiple metagenomes.</title>
        <authorList>
            <person name="Albertsen M."/>
            <person name="Hugenholtz P."/>
            <person name="Skarshewski A."/>
            <person name="Nielsen K.L."/>
            <person name="Tyson G.W."/>
            <person name="Nielsen P.H."/>
        </authorList>
    </citation>
    <scope>NUCLEOTIDE SEQUENCE [LARGE SCALE GENOMIC DNA]</scope>
    <source>
        <strain evidence="2">TM71</strain>
    </source>
</reference>
<dbReference type="AlphaFoldDB" id="R4PLQ6"/>
<dbReference type="PATRIC" id="fig|1332188.3.peg.865"/>
<dbReference type="InterPro" id="IPR009045">
    <property type="entry name" value="Zn_M74/Hedgehog-like"/>
</dbReference>
<keyword evidence="3" id="KW-1185">Reference proteome</keyword>
<organism evidence="2 3">
    <name type="scientific">Candidatus Saccharimonas aalborgensis</name>
    <dbReference type="NCBI Taxonomy" id="1332188"/>
    <lineage>
        <taxon>Bacteria</taxon>
        <taxon>Candidatus Saccharimonadota</taxon>
        <taxon>Candidatus Saccharimonadia</taxon>
        <taxon>Candidatus Saccharimonadales</taxon>
        <taxon>Candidatus Saccharimonadaceae</taxon>
        <taxon>Candidatus Saccharimonas</taxon>
    </lineage>
</organism>
<dbReference type="PANTHER" id="PTHR34385">
    <property type="entry name" value="D-ALANYL-D-ALANINE CARBOXYPEPTIDASE"/>
    <property type="match status" value="1"/>
</dbReference>
<dbReference type="EMBL" id="CP005957">
    <property type="protein sequence ID" value="AGL62573.1"/>
    <property type="molecule type" value="Genomic_DNA"/>
</dbReference>
<proteinExistence type="predicted"/>
<dbReference type="HOGENOM" id="CLU_054193_5_2_0"/>
<evidence type="ECO:0000313" key="3">
    <source>
        <dbReference type="Proteomes" id="UP000013893"/>
    </source>
</evidence>
<dbReference type="RefSeq" id="WP_015642023.1">
    <property type="nucleotide sequence ID" value="NC_021219.1"/>
</dbReference>
<protein>
    <recommendedName>
        <fullName evidence="1">D-alanyl-D-alanine carboxypeptidase-like core domain-containing protein</fullName>
    </recommendedName>
</protein>
<name>R4PLQ6_9BACT</name>
<dbReference type="Gene3D" id="3.30.1380.10">
    <property type="match status" value="1"/>
</dbReference>
<dbReference type="STRING" id="1332188.L336_0871"/>
<accession>R4PLQ6</accession>
<dbReference type="SUPFAM" id="SSF55166">
    <property type="entry name" value="Hedgehog/DD-peptidase"/>
    <property type="match status" value="1"/>
</dbReference>
<dbReference type="Proteomes" id="UP000013893">
    <property type="component" value="Chromosome"/>
</dbReference>
<dbReference type="GO" id="GO:0008233">
    <property type="term" value="F:peptidase activity"/>
    <property type="evidence" value="ECO:0007669"/>
    <property type="project" value="InterPro"/>
</dbReference>
<dbReference type="GO" id="GO:0006508">
    <property type="term" value="P:proteolysis"/>
    <property type="evidence" value="ECO:0007669"/>
    <property type="project" value="InterPro"/>
</dbReference>
<dbReference type="InterPro" id="IPR058193">
    <property type="entry name" value="VanY/YodJ_core_dom"/>
</dbReference>
<evidence type="ECO:0000259" key="1">
    <source>
        <dbReference type="Pfam" id="PF02557"/>
    </source>
</evidence>
<feature type="domain" description="D-alanyl-D-alanine carboxypeptidase-like core" evidence="1">
    <location>
        <begin position="58"/>
        <end position="187"/>
    </location>
</feature>
<gene>
    <name evidence="2" type="ORF">L336_0871</name>
</gene>
<dbReference type="InterPro" id="IPR003709">
    <property type="entry name" value="VanY-like_core_dom"/>
</dbReference>